<evidence type="ECO:0000256" key="1">
    <source>
        <dbReference type="SAM" id="MobiDB-lite"/>
    </source>
</evidence>
<organism evidence="2 3">
    <name type="scientific">Elysia crispata</name>
    <name type="common">lettuce slug</name>
    <dbReference type="NCBI Taxonomy" id="231223"/>
    <lineage>
        <taxon>Eukaryota</taxon>
        <taxon>Metazoa</taxon>
        <taxon>Spiralia</taxon>
        <taxon>Lophotrochozoa</taxon>
        <taxon>Mollusca</taxon>
        <taxon>Gastropoda</taxon>
        <taxon>Heterobranchia</taxon>
        <taxon>Euthyneura</taxon>
        <taxon>Panpulmonata</taxon>
        <taxon>Sacoglossa</taxon>
        <taxon>Placobranchoidea</taxon>
        <taxon>Plakobranchidae</taxon>
        <taxon>Elysia</taxon>
    </lineage>
</organism>
<keyword evidence="3" id="KW-1185">Reference proteome</keyword>
<feature type="compositionally biased region" description="Basic and acidic residues" evidence="1">
    <location>
        <begin position="90"/>
        <end position="100"/>
    </location>
</feature>
<proteinExistence type="predicted"/>
<evidence type="ECO:0000313" key="2">
    <source>
        <dbReference type="EMBL" id="KAK3772040.1"/>
    </source>
</evidence>
<gene>
    <name evidence="2" type="ORF">RRG08_008278</name>
</gene>
<dbReference type="Proteomes" id="UP001283361">
    <property type="component" value="Unassembled WGS sequence"/>
</dbReference>
<dbReference type="AlphaFoldDB" id="A0AAE0ZMI0"/>
<protein>
    <submittedName>
        <fullName evidence="2">Uncharacterized protein</fullName>
    </submittedName>
</protein>
<feature type="region of interest" description="Disordered" evidence="1">
    <location>
        <begin position="16"/>
        <end position="53"/>
    </location>
</feature>
<sequence>MPETNGLVHFKRSFRIRNLPDRRTGKESRARAVDRQSTGSKRPQTRAPPISAVHTGVEFPAATLTSKSAQCQDPTVTALGGSSGAICRSQDTRLGHTGTE</sequence>
<evidence type="ECO:0000313" key="3">
    <source>
        <dbReference type="Proteomes" id="UP001283361"/>
    </source>
</evidence>
<accession>A0AAE0ZMI0</accession>
<feature type="compositionally biased region" description="Basic and acidic residues" evidence="1">
    <location>
        <begin position="18"/>
        <end position="34"/>
    </location>
</feature>
<name>A0AAE0ZMI0_9GAST</name>
<dbReference type="EMBL" id="JAWDGP010003662">
    <property type="protein sequence ID" value="KAK3772040.1"/>
    <property type="molecule type" value="Genomic_DNA"/>
</dbReference>
<feature type="region of interest" description="Disordered" evidence="1">
    <location>
        <begin position="75"/>
        <end position="100"/>
    </location>
</feature>
<reference evidence="2" key="1">
    <citation type="journal article" date="2023" name="G3 (Bethesda)">
        <title>A reference genome for the long-term kleptoplast-retaining sea slug Elysia crispata morphotype clarki.</title>
        <authorList>
            <person name="Eastman K.E."/>
            <person name="Pendleton A.L."/>
            <person name="Shaikh M.A."/>
            <person name="Suttiyut T."/>
            <person name="Ogas R."/>
            <person name="Tomko P."/>
            <person name="Gavelis G."/>
            <person name="Widhalm J.R."/>
            <person name="Wisecaver J.H."/>
        </authorList>
    </citation>
    <scope>NUCLEOTIDE SEQUENCE</scope>
    <source>
        <strain evidence="2">ECLA1</strain>
    </source>
</reference>
<comment type="caution">
    <text evidence="2">The sequence shown here is derived from an EMBL/GenBank/DDBJ whole genome shotgun (WGS) entry which is preliminary data.</text>
</comment>